<keyword evidence="1" id="KW-0472">Membrane</keyword>
<reference evidence="2 3" key="1">
    <citation type="submission" date="2014-09" db="EMBL/GenBank/DDBJ databases">
        <authorList>
            <person name="Ellenberger Sabrina"/>
        </authorList>
    </citation>
    <scope>NUCLEOTIDE SEQUENCE [LARGE SCALE GENOMIC DNA]</scope>
    <source>
        <strain evidence="2 3">CBS 412.66</strain>
    </source>
</reference>
<gene>
    <name evidence="2" type="primary">PARPA_08382.1 scaffold 32947</name>
</gene>
<feature type="transmembrane region" description="Helical" evidence="1">
    <location>
        <begin position="37"/>
        <end position="57"/>
    </location>
</feature>
<dbReference type="Proteomes" id="UP000054107">
    <property type="component" value="Unassembled WGS sequence"/>
</dbReference>
<sequence length="88" mass="9269">MTTTEAIKVDQDIADKIDNDSSTLDTSKAKSLQYCSLFLKLAGLLIIVGVVLLFALLPNYIQSRNTYNSYATGATDPTNAILPGGGGG</sequence>
<evidence type="ECO:0000313" key="3">
    <source>
        <dbReference type="Proteomes" id="UP000054107"/>
    </source>
</evidence>
<accession>A0A0B7N9U2</accession>
<evidence type="ECO:0000256" key="1">
    <source>
        <dbReference type="SAM" id="Phobius"/>
    </source>
</evidence>
<name>A0A0B7N9U2_9FUNG</name>
<dbReference type="AlphaFoldDB" id="A0A0B7N9U2"/>
<keyword evidence="1" id="KW-0812">Transmembrane</keyword>
<keyword evidence="1" id="KW-1133">Transmembrane helix</keyword>
<keyword evidence="3" id="KW-1185">Reference proteome</keyword>
<dbReference type="EMBL" id="LN731097">
    <property type="protein sequence ID" value="CEP14214.1"/>
    <property type="molecule type" value="Genomic_DNA"/>
</dbReference>
<organism evidence="2 3">
    <name type="scientific">Parasitella parasitica</name>
    <dbReference type="NCBI Taxonomy" id="35722"/>
    <lineage>
        <taxon>Eukaryota</taxon>
        <taxon>Fungi</taxon>
        <taxon>Fungi incertae sedis</taxon>
        <taxon>Mucoromycota</taxon>
        <taxon>Mucoromycotina</taxon>
        <taxon>Mucoromycetes</taxon>
        <taxon>Mucorales</taxon>
        <taxon>Mucorineae</taxon>
        <taxon>Mucoraceae</taxon>
        <taxon>Parasitella</taxon>
    </lineage>
</organism>
<evidence type="ECO:0000313" key="2">
    <source>
        <dbReference type="EMBL" id="CEP14214.1"/>
    </source>
</evidence>
<protein>
    <submittedName>
        <fullName evidence="2">Uncharacterized protein</fullName>
    </submittedName>
</protein>
<proteinExistence type="predicted"/>